<organism evidence="5 6">
    <name type="scientific">Phialemonium atrogriseum</name>
    <dbReference type="NCBI Taxonomy" id="1093897"/>
    <lineage>
        <taxon>Eukaryota</taxon>
        <taxon>Fungi</taxon>
        <taxon>Dikarya</taxon>
        <taxon>Ascomycota</taxon>
        <taxon>Pezizomycotina</taxon>
        <taxon>Sordariomycetes</taxon>
        <taxon>Sordariomycetidae</taxon>
        <taxon>Cephalothecales</taxon>
        <taxon>Cephalothecaceae</taxon>
        <taxon>Phialemonium</taxon>
    </lineage>
</organism>
<dbReference type="GO" id="GO:0016832">
    <property type="term" value="F:aldehyde-lyase activity"/>
    <property type="evidence" value="ECO:0007669"/>
    <property type="project" value="TreeGrafter"/>
</dbReference>
<reference evidence="5" key="1">
    <citation type="submission" date="2023-06" db="EMBL/GenBank/DDBJ databases">
        <title>Genome-scale phylogeny and comparative genomics of the fungal order Sordariales.</title>
        <authorList>
            <consortium name="Lawrence Berkeley National Laboratory"/>
            <person name="Hensen N."/>
            <person name="Bonometti L."/>
            <person name="Westerberg I."/>
            <person name="Brannstrom I.O."/>
            <person name="Guillou S."/>
            <person name="Cros-Aarteil S."/>
            <person name="Calhoun S."/>
            <person name="Haridas S."/>
            <person name="Kuo A."/>
            <person name="Mondo S."/>
            <person name="Pangilinan J."/>
            <person name="Riley R."/>
            <person name="Labutti K."/>
            <person name="Andreopoulos B."/>
            <person name="Lipzen A."/>
            <person name="Chen C."/>
            <person name="Yanf M."/>
            <person name="Daum C."/>
            <person name="Ng V."/>
            <person name="Clum A."/>
            <person name="Steindorff A."/>
            <person name="Ohm R."/>
            <person name="Martin F."/>
            <person name="Silar P."/>
            <person name="Natvig D."/>
            <person name="Lalanne C."/>
            <person name="Gautier V."/>
            <person name="Ament-Velasquez S.L."/>
            <person name="Kruys A."/>
            <person name="Hutchinson M.I."/>
            <person name="Powell A.J."/>
            <person name="Barry K."/>
            <person name="Miller A.N."/>
            <person name="Grigoriev I.V."/>
            <person name="Debuchy R."/>
            <person name="Gladieux P."/>
            <person name="Thoren M.H."/>
            <person name="Johannesson H."/>
        </authorList>
    </citation>
    <scope>NUCLEOTIDE SEQUENCE</scope>
    <source>
        <strain evidence="5">8032-3</strain>
    </source>
</reference>
<dbReference type="RefSeq" id="XP_060277982.1">
    <property type="nucleotide sequence ID" value="XM_060432227.1"/>
</dbReference>
<keyword evidence="5" id="KW-0670">Pyruvate</keyword>
<evidence type="ECO:0000256" key="3">
    <source>
        <dbReference type="ARBA" id="ARBA00023239"/>
    </source>
</evidence>
<keyword evidence="5" id="KW-0418">Kinase</keyword>
<dbReference type="InterPro" id="IPR005000">
    <property type="entry name" value="Aldolase/citrate-lyase_domain"/>
</dbReference>
<dbReference type="SUPFAM" id="SSF51621">
    <property type="entry name" value="Phosphoenolpyruvate/pyruvate domain"/>
    <property type="match status" value="1"/>
</dbReference>
<dbReference type="Pfam" id="PF03328">
    <property type="entry name" value="HpcH_HpaI"/>
    <property type="match status" value="1"/>
</dbReference>
<dbReference type="GO" id="GO:0046872">
    <property type="term" value="F:metal ion binding"/>
    <property type="evidence" value="ECO:0007669"/>
    <property type="project" value="UniProtKB-KW"/>
</dbReference>
<dbReference type="Proteomes" id="UP001244011">
    <property type="component" value="Unassembled WGS sequence"/>
</dbReference>
<feature type="domain" description="HpcH/HpaI aldolase/citrate lyase" evidence="4">
    <location>
        <begin position="20"/>
        <end position="209"/>
    </location>
</feature>
<accession>A0AAJ0BNX1</accession>
<name>A0AAJ0BNX1_9PEZI</name>
<comment type="caution">
    <text evidence="5">The sequence shown here is derived from an EMBL/GenBank/DDBJ whole genome shotgun (WGS) entry which is preliminary data.</text>
</comment>
<dbReference type="Gene3D" id="3.20.20.60">
    <property type="entry name" value="Phosphoenolpyruvate-binding domains"/>
    <property type="match status" value="1"/>
</dbReference>
<gene>
    <name evidence="5" type="ORF">QBC33DRAFT_603927</name>
</gene>
<evidence type="ECO:0000313" key="5">
    <source>
        <dbReference type="EMBL" id="KAK1761769.1"/>
    </source>
</evidence>
<keyword evidence="2" id="KW-0479">Metal-binding</keyword>
<dbReference type="InterPro" id="IPR015813">
    <property type="entry name" value="Pyrv/PenolPyrv_kinase-like_dom"/>
</dbReference>
<dbReference type="GO" id="GO:0005737">
    <property type="term" value="C:cytoplasm"/>
    <property type="evidence" value="ECO:0007669"/>
    <property type="project" value="TreeGrafter"/>
</dbReference>
<evidence type="ECO:0000313" key="6">
    <source>
        <dbReference type="Proteomes" id="UP001244011"/>
    </source>
</evidence>
<dbReference type="GO" id="GO:0016301">
    <property type="term" value="F:kinase activity"/>
    <property type="evidence" value="ECO:0007669"/>
    <property type="project" value="UniProtKB-KW"/>
</dbReference>
<sequence>MEALRLRLAQPGAFGIRLVTNPQVVQLAANGGFDALFIDLEHSTLSVNDASQLSMAGLYAGITPFVRVPYQCGDGFVQRVLDGGAMGVVFPHIHDREDAIAAVSISKYPPAGKRSMTGQLPYFSLKPTPAEVFVGENNAKASSVFVMMETRESIKNADEIASVEGVDVLLIGSNDLATELGVPAQFTSDEFRSAVEAVSQACKKHGKIFGLAGIYENAELHDWALNKLGAGFVLVQQDSGILARAGKECAEAITKLTGR</sequence>
<dbReference type="PANTHER" id="PTHR30502">
    <property type="entry name" value="2-KETO-3-DEOXY-L-RHAMNONATE ALDOLASE"/>
    <property type="match status" value="1"/>
</dbReference>
<protein>
    <submittedName>
        <fullName evidence="5">Pyruvate/Phosphoenolpyruvate kinase-like domain-containing protein</fullName>
    </submittedName>
</protein>
<keyword evidence="3" id="KW-0456">Lyase</keyword>
<dbReference type="EMBL" id="MU839052">
    <property type="protein sequence ID" value="KAK1761769.1"/>
    <property type="molecule type" value="Genomic_DNA"/>
</dbReference>
<dbReference type="GeneID" id="85315414"/>
<dbReference type="InterPro" id="IPR050251">
    <property type="entry name" value="HpcH-HpaI_aldolase"/>
</dbReference>
<keyword evidence="6" id="KW-1185">Reference proteome</keyword>
<proteinExistence type="inferred from homology"/>
<dbReference type="InterPro" id="IPR040442">
    <property type="entry name" value="Pyrv_kinase-like_dom_sf"/>
</dbReference>
<dbReference type="PANTHER" id="PTHR30502:SF0">
    <property type="entry name" value="PHOSPHOENOLPYRUVATE CARBOXYLASE FAMILY PROTEIN"/>
    <property type="match status" value="1"/>
</dbReference>
<evidence type="ECO:0000256" key="2">
    <source>
        <dbReference type="ARBA" id="ARBA00022723"/>
    </source>
</evidence>
<keyword evidence="5" id="KW-0808">Transferase</keyword>
<dbReference type="AlphaFoldDB" id="A0AAJ0BNX1"/>
<evidence type="ECO:0000256" key="1">
    <source>
        <dbReference type="ARBA" id="ARBA00005568"/>
    </source>
</evidence>
<evidence type="ECO:0000259" key="4">
    <source>
        <dbReference type="Pfam" id="PF03328"/>
    </source>
</evidence>
<comment type="similarity">
    <text evidence="1">Belongs to the HpcH/HpaI aldolase family.</text>
</comment>